<dbReference type="Proteomes" id="UP000315783">
    <property type="component" value="Unassembled WGS sequence"/>
</dbReference>
<keyword evidence="3" id="KW-1185">Reference proteome</keyword>
<sequence>MCRMKSWAWRFAIFLGTPSDRVGGVNCNKQLLSTQNLANAGLLPLRQHGTGNWAVTTFGGEQASVAATVLVQRARRAPQHSS</sequence>
<organism evidence="2 3">
    <name type="scientific">Cordyceps javanica</name>
    <dbReference type="NCBI Taxonomy" id="43265"/>
    <lineage>
        <taxon>Eukaryota</taxon>
        <taxon>Fungi</taxon>
        <taxon>Dikarya</taxon>
        <taxon>Ascomycota</taxon>
        <taxon>Pezizomycotina</taxon>
        <taxon>Sordariomycetes</taxon>
        <taxon>Hypocreomycetidae</taxon>
        <taxon>Hypocreales</taxon>
        <taxon>Cordycipitaceae</taxon>
        <taxon>Cordyceps</taxon>
    </lineage>
</organism>
<dbReference type="AlphaFoldDB" id="A0A545VBN4"/>
<evidence type="ECO:0000313" key="2">
    <source>
        <dbReference type="EMBL" id="TQV99137.1"/>
    </source>
</evidence>
<protein>
    <recommendedName>
        <fullName evidence="4">Secreted protein</fullName>
    </recommendedName>
</protein>
<keyword evidence="1" id="KW-0732">Signal</keyword>
<comment type="caution">
    <text evidence="2">The sequence shown here is derived from an EMBL/GenBank/DDBJ whole genome shotgun (WGS) entry which is preliminary data.</text>
</comment>
<dbReference type="EMBL" id="SPUK01000002">
    <property type="protein sequence ID" value="TQV99137.1"/>
    <property type="molecule type" value="Genomic_DNA"/>
</dbReference>
<evidence type="ECO:0000313" key="3">
    <source>
        <dbReference type="Proteomes" id="UP000315783"/>
    </source>
</evidence>
<gene>
    <name evidence="2" type="ORF">IF1G_01352</name>
</gene>
<proteinExistence type="predicted"/>
<evidence type="ECO:0000256" key="1">
    <source>
        <dbReference type="SAM" id="SignalP"/>
    </source>
</evidence>
<accession>A0A545VBN4</accession>
<reference evidence="2 3" key="1">
    <citation type="journal article" date="2019" name="Appl. Microbiol. Biotechnol.">
        <title>Genome sequence of Isaria javanica and comparative genome analysis insights into family S53 peptidase evolution in fungal entomopathogens.</title>
        <authorList>
            <person name="Lin R."/>
            <person name="Zhang X."/>
            <person name="Xin B."/>
            <person name="Zou M."/>
            <person name="Gao Y."/>
            <person name="Qin F."/>
            <person name="Hu Q."/>
            <person name="Xie B."/>
            <person name="Cheng X."/>
        </authorList>
    </citation>
    <scope>NUCLEOTIDE SEQUENCE [LARGE SCALE GENOMIC DNA]</scope>
    <source>
        <strain evidence="2 3">IJ1G</strain>
    </source>
</reference>
<name>A0A545VBN4_9HYPO</name>
<evidence type="ECO:0008006" key="4">
    <source>
        <dbReference type="Google" id="ProtNLM"/>
    </source>
</evidence>
<feature type="chain" id="PRO_5022134350" description="Secreted protein" evidence="1">
    <location>
        <begin position="25"/>
        <end position="82"/>
    </location>
</feature>
<feature type="signal peptide" evidence="1">
    <location>
        <begin position="1"/>
        <end position="24"/>
    </location>
</feature>